<dbReference type="RefSeq" id="WP_283759635.1">
    <property type="nucleotide sequence ID" value="NZ_JAQOSQ010000023.1"/>
</dbReference>
<keyword evidence="2" id="KW-0812">Transmembrane</keyword>
<gene>
    <name evidence="3" type="primary">hpsA</name>
    <name evidence="3" type="ORF">PMH09_17490</name>
</gene>
<feature type="region of interest" description="Disordered" evidence="1">
    <location>
        <begin position="579"/>
        <end position="598"/>
    </location>
</feature>
<name>A0ABT7C2L9_9CYAN</name>
<evidence type="ECO:0000313" key="3">
    <source>
        <dbReference type="EMBL" id="MDJ1184984.1"/>
    </source>
</evidence>
<feature type="compositionally biased region" description="Basic and acidic residues" evidence="1">
    <location>
        <begin position="1032"/>
        <end position="1042"/>
    </location>
</feature>
<evidence type="ECO:0000256" key="2">
    <source>
        <dbReference type="SAM" id="Phobius"/>
    </source>
</evidence>
<feature type="region of interest" description="Disordered" evidence="1">
    <location>
        <begin position="151"/>
        <end position="170"/>
    </location>
</feature>
<sequence length="1951" mass="214672">MSIQRLLGKIRNSFLRLGQAIARWFSRFVYGRIRTLLGSKRRPQAGFVLPTVTMVMLVVSLLTLAMLLRSTDRAKNAHNFRVNEATLNAAAPALDRARAKIDKLFSDPSLSGRGTPSDDSLINAISTAIGNYTFGDETALTLIYDVDEQDGAGQSDTDGDDDFNSGNISRSRPETLTSAWKFPIDTDNDGLFDTFTLYGIYLANSPGEDERPRYPLEARTPPLSEGQKPGKCQSSVVTSANKVGTSGWLKIDDKLKKSVYVYATNVPITSLTNLNAADYETFEGAGGFSAIEYQQDRSRIPLANNAVVYEDDLRIMPGAGIELNGRILTNGNLLTGDNGEDVRFWLVSSPESCFYEEEASKILVGGNLANGRVTDTSDKKNALLDLFQGKATTPKKKQNLGKSQKSITAKGGQAVYNNTFAYQERVDYLVDAAIAAGGGTGAYTDNGKSAEEYRIETYPTDVIPQEIINSAQSRIQANGDLDLVETIQEELQIYFRQRTRRVPYAEVPAGENAVFIGSTAYNDSSIDSQGKAKTFFTLDRFGSDVDKTGLSPLRPPNSWMYPVNPDDNSTTYMKAKDGSSELKLDIDKPPASDPSLREGKEYLQGDRVLLGNNLPEYVYNPATQEFVQNGEQDLQKKDNKWFETNGNDTTDNIRTRTSQVTTLAQPGATERDGFWELSAAEEPEDPRIETVGGLRVVTGAGLYLPKASDGSLPSFPGTIPDPEAWPLDYTAWPDWMPVPHEHYDSSDNPIVYDELGKPIGGKSTSSKLGDSKHPYLVMRATAVYHYDKNPTGDKGDPYDPNETKTPDRYQTPIACISSYYDPTDETSAKDVSAGGNSNNGIVYKWPGDQWKNYLSYQAKLRFPNGNWVNPILHDIDKDNPNGSKKINLTSGALESGKSLTLSERTAIDTAMCAYSIFKNPGSNKDQSLIDNDTIKETTFLDAREIKAIEAIEATIPTTAPDIYEPSNYDRPIEERQPLEIRATVLDLDKMRKKTFGSASPTQEYIFPNSGIIYATREDAVRDNSVPGQAEQSSKDSVLDPYRHPNGIMLTNGSNLRRETDYRLEERGLILATNSSVYVKGEFNLHTKGGEFKNETTHLDYSRKNADLNPNFACRKGQFAECTEGDDWRPATVIADAVMLLSSNFNEGYRTDGDYDLRFNFDDPAHWWKDGDAYKYSIVKPSNNIAPVGFDADGNGTINENTKVSETSLTNLTAGIRAAFGSDNTDSSSPNRTDLNLDGDADDNEVKETDISAATVARAIRRLNGFWDNNFVTSRAFTDSDYSDKNKKPDPSFSGHSSYFNNFVTPIQRRVEFPEYLMEMCPKLPVSACGPDDWYIIGYDANSPGSPGDAIGDGDTDDTFKESDIPVYFNPDNDLDDTIQEYVSYDLNGDGTLDSTTALNEAKLAIDLDGDNATTTTDKFEGILGIDLNGDGTVDSNADIAESSIKLDIDGDGDIEDKDLTEKSWGSGLDLNGDGEIKDDVKITEDNIPLIDWNGDGDYLDGFKEDGTDSGLFDVNADGEVNDETVKESDIKFHVSDLIYSGMTLDLNRIGTNSGTTSRPPSDAAYQQFPRRVAFLRDRNNTLRLDNNTPIVFAIDHQNDSNDTNDIVNYAGYSNFDVPTVEGKFASHILGTNFLGVIETLMGESLRGTHTVNTDSLDANNRKRSNTLWFKTTTNSGDPTSGDYYGTGSSARGLFYINALKGTIPGEQPLLVPLLQLQVTTNTPSDTNDFTSNNIGGKSNTQSQKINWMLPAGANTQYNLVMATGDIPGRPQDNNGGFGNFPRFLENWGQGSDQKTVTILGSFIQLVRSSYANASFFPYIPNSQDGITYGGIEDRDGTLFGYTQAYSTGNNVIKNNKGRLPYYFAPKRAWGFDVALLTQQPDLFSQQFTTPPTADPNEFFRQVSRDDDWVKTLLCAAQETGGFDNADAGYGSNYTYAIPQDQRPSTCPVKPN</sequence>
<proteinExistence type="predicted"/>
<keyword evidence="4" id="KW-1185">Reference proteome</keyword>
<keyword evidence="2" id="KW-0472">Membrane</keyword>
<comment type="caution">
    <text evidence="3">The sequence shown here is derived from an EMBL/GenBank/DDBJ whole genome shotgun (WGS) entry which is preliminary data.</text>
</comment>
<evidence type="ECO:0000313" key="4">
    <source>
        <dbReference type="Proteomes" id="UP001232992"/>
    </source>
</evidence>
<reference evidence="3 4" key="1">
    <citation type="submission" date="2023-01" db="EMBL/GenBank/DDBJ databases">
        <title>Novel diversity within Roseofilum (Cyanobacteria; Desertifilaceae) from marine benthic mats with descriptions of four novel species.</title>
        <authorList>
            <person name="Wang Y."/>
            <person name="Berthold D.E."/>
            <person name="Hu J."/>
            <person name="Lefler F.W."/>
            <person name="Laughinghouse H.D. IV."/>
        </authorList>
    </citation>
    <scope>NUCLEOTIDE SEQUENCE [LARGE SCALE GENOMIC DNA]</scope>
    <source>
        <strain evidence="3 4">BLCC-M143</strain>
    </source>
</reference>
<dbReference type="EMBL" id="JAQOSQ010000023">
    <property type="protein sequence ID" value="MDJ1184984.1"/>
    <property type="molecule type" value="Genomic_DNA"/>
</dbReference>
<evidence type="ECO:0000256" key="1">
    <source>
        <dbReference type="SAM" id="MobiDB-lite"/>
    </source>
</evidence>
<dbReference type="Proteomes" id="UP001232992">
    <property type="component" value="Unassembled WGS sequence"/>
</dbReference>
<feature type="transmembrane region" description="Helical" evidence="2">
    <location>
        <begin position="47"/>
        <end position="68"/>
    </location>
</feature>
<dbReference type="InterPro" id="IPR049774">
    <property type="entry name" value="EPS_HpsA-like"/>
</dbReference>
<keyword evidence="2" id="KW-1133">Transmembrane helix</keyword>
<accession>A0ABT7C2L9</accession>
<protein>
    <submittedName>
        <fullName evidence="3">Hormogonium polysaccharide biosynthesis protein HpsA</fullName>
    </submittedName>
</protein>
<dbReference type="NCBIfam" id="NF038301">
    <property type="entry name" value="EPS_HpsA"/>
    <property type="match status" value="2"/>
</dbReference>
<feature type="region of interest" description="Disordered" evidence="1">
    <location>
        <begin position="787"/>
        <end position="807"/>
    </location>
</feature>
<feature type="region of interest" description="Disordered" evidence="1">
    <location>
        <begin position="1022"/>
        <end position="1051"/>
    </location>
</feature>
<organism evidence="3 4">
    <name type="scientific">Roseofilum casamattae BLCC-M143</name>
    <dbReference type="NCBI Taxonomy" id="3022442"/>
    <lineage>
        <taxon>Bacteria</taxon>
        <taxon>Bacillati</taxon>
        <taxon>Cyanobacteriota</taxon>
        <taxon>Cyanophyceae</taxon>
        <taxon>Desertifilales</taxon>
        <taxon>Desertifilaceae</taxon>
        <taxon>Roseofilum</taxon>
        <taxon>Roseofilum casamattae</taxon>
    </lineage>
</organism>
<feature type="compositionally biased region" description="Polar residues" evidence="1">
    <location>
        <begin position="1221"/>
        <end position="1233"/>
    </location>
</feature>
<feature type="region of interest" description="Disordered" evidence="1">
    <location>
        <begin position="1219"/>
        <end position="1242"/>
    </location>
</feature>